<dbReference type="GeneID" id="40315638"/>
<dbReference type="EMBL" id="MKKU01000075">
    <property type="protein sequence ID" value="RNF25728.1"/>
    <property type="molecule type" value="Genomic_DNA"/>
</dbReference>
<reference evidence="1 2" key="1">
    <citation type="journal article" date="2018" name="BMC Genomics">
        <title>Genomic comparison of Trypanosoma conorhini and Trypanosoma rangeli to Trypanosoma cruzi strains of high and low virulence.</title>
        <authorList>
            <person name="Bradwell K.R."/>
            <person name="Koparde V.N."/>
            <person name="Matveyev A.V."/>
            <person name="Serrano M.G."/>
            <person name="Alves J.M."/>
            <person name="Parikh H."/>
            <person name="Huang B."/>
            <person name="Lee V."/>
            <person name="Espinosa-Alvarez O."/>
            <person name="Ortiz P.A."/>
            <person name="Costa-Martins A.G."/>
            <person name="Teixeira M.M."/>
            <person name="Buck G.A."/>
        </authorList>
    </citation>
    <scope>NUCLEOTIDE SEQUENCE [LARGE SCALE GENOMIC DNA]</scope>
    <source>
        <strain evidence="1 2">025E</strain>
    </source>
</reference>
<keyword evidence="2" id="KW-1185">Reference proteome</keyword>
<comment type="caution">
    <text evidence="1">The sequence shown here is derived from an EMBL/GenBank/DDBJ whole genome shotgun (WGS) entry which is preliminary data.</text>
</comment>
<proteinExistence type="predicted"/>
<evidence type="ECO:0000313" key="1">
    <source>
        <dbReference type="EMBL" id="RNF25728.1"/>
    </source>
</evidence>
<dbReference type="Proteomes" id="UP000284403">
    <property type="component" value="Unassembled WGS sequence"/>
</dbReference>
<accession>A0A422Q6Z7</accession>
<gene>
    <name evidence="1" type="ORF">Tco025E_02027</name>
</gene>
<dbReference type="OrthoDB" id="241640at2759"/>
<organism evidence="1 2">
    <name type="scientific">Trypanosoma conorhini</name>
    <dbReference type="NCBI Taxonomy" id="83891"/>
    <lineage>
        <taxon>Eukaryota</taxon>
        <taxon>Discoba</taxon>
        <taxon>Euglenozoa</taxon>
        <taxon>Kinetoplastea</taxon>
        <taxon>Metakinetoplastina</taxon>
        <taxon>Trypanosomatida</taxon>
        <taxon>Trypanosomatidae</taxon>
        <taxon>Trypanosoma</taxon>
    </lineage>
</organism>
<protein>
    <submittedName>
        <fullName evidence="1">Uncharacterized protein</fullName>
    </submittedName>
</protein>
<name>A0A422Q6Z7_9TRYP</name>
<dbReference type="RefSeq" id="XP_029230934.1">
    <property type="nucleotide sequence ID" value="XM_029368963.1"/>
</dbReference>
<evidence type="ECO:0000313" key="2">
    <source>
        <dbReference type="Proteomes" id="UP000284403"/>
    </source>
</evidence>
<sequence length="647" mass="70902">MTGMLGTAFFPDETLQSMDENTAVYCASNGKAGLSLTRDLLTTLQNAASDGAPESLRFRVDGSNACGGRSTALEVLQLCCMRWWECRSEVEEEFLQVCYSLRTIGALTGPEIGIAPTVKFLADLFAGVPGTVGGRRLAEALHVERSWLSLADLTGLPLAQQRKGGAPQLLPGMSLLERTLGSFRVVTDEILPSYLYCTIQPLFCAMMPSWLLNGIFADTQLQLIGTEEGIKIAKQRLDLHVSSLRFLLELAEDYVGRDDTATALEQKKSLEEMLLWLTAMQSTFTEDWLLEQVTSEWPSVMGEARNIIAGADSTSLGVPPEQIMEAFAKLFQLPPHRVTDHIVHCFELPLTSVSRDDEVGRKMGEDEVPTVVAAVGVSFDGMSLGEVEYLLQPSDADEASPIQTGGESVSARIYTYFYRRFKLLLRACCLQEAQVVVMLWPFFDLQASPFLRSVPPARLATMLRCHSYAFFDALVVEPWGITAALVLGGGWVRATRAHFVQWLSERRGERGQLPIVIFKQLWKENGNSNATNSAQQALCIPLLQRIVTGSCSTLVNTKVAVLVPAGSATVLSRRYSVFPLLRHPPFPGENGTIDEILGEGTPMNNCTMVDSASRPLLAALLQGTPMPVLSYSVCGPVPIPYVCDDFN</sequence>
<dbReference type="AlphaFoldDB" id="A0A422Q6Z7"/>